<evidence type="ECO:0000256" key="2">
    <source>
        <dbReference type="SAM" id="Phobius"/>
    </source>
</evidence>
<feature type="transmembrane region" description="Helical" evidence="2">
    <location>
        <begin position="154"/>
        <end position="177"/>
    </location>
</feature>
<name>A0A8J8BCT7_9ACTN</name>
<dbReference type="RefSeq" id="WP_211464431.1">
    <property type="nucleotide sequence ID" value="NZ_JAGSXH010000007.1"/>
</dbReference>
<reference evidence="4" key="1">
    <citation type="submission" date="2021-04" db="EMBL/GenBank/DDBJ databases">
        <title>Genome based classification of Actinospica acidithermotolerans sp. nov., an actinobacterium isolated from an Indonesian hot spring.</title>
        <authorList>
            <person name="Kusuma A.B."/>
            <person name="Putra K.E."/>
            <person name="Nafisah S."/>
            <person name="Loh J."/>
            <person name="Nouioui I."/>
            <person name="Goodfellow M."/>
        </authorList>
    </citation>
    <scope>NUCLEOTIDE SEQUENCE</scope>
    <source>
        <strain evidence="4">DSM 45618</strain>
    </source>
</reference>
<evidence type="ECO:0000256" key="1">
    <source>
        <dbReference type="SAM" id="MobiDB-lite"/>
    </source>
</evidence>
<evidence type="ECO:0000313" key="5">
    <source>
        <dbReference type="Proteomes" id="UP000677913"/>
    </source>
</evidence>
<dbReference type="Pfam" id="PF12089">
    <property type="entry name" value="DUF3566"/>
    <property type="match status" value="1"/>
</dbReference>
<feature type="transmembrane region" description="Helical" evidence="2">
    <location>
        <begin position="220"/>
        <end position="243"/>
    </location>
</feature>
<evidence type="ECO:0000313" key="4">
    <source>
        <dbReference type="EMBL" id="MBS2962109.1"/>
    </source>
</evidence>
<keyword evidence="2" id="KW-0472">Membrane</keyword>
<evidence type="ECO:0000259" key="3">
    <source>
        <dbReference type="Pfam" id="PF12089"/>
    </source>
</evidence>
<keyword evidence="5" id="KW-1185">Reference proteome</keyword>
<feature type="compositionally biased region" description="Polar residues" evidence="1">
    <location>
        <begin position="114"/>
        <end position="131"/>
    </location>
</feature>
<gene>
    <name evidence="4" type="ORF">KGA66_03560</name>
</gene>
<dbReference type="InterPro" id="IPR021949">
    <property type="entry name" value="DUF3566_TM"/>
</dbReference>
<organism evidence="4 5">
    <name type="scientific">Actinocrinis puniceicyclus</name>
    <dbReference type="NCBI Taxonomy" id="977794"/>
    <lineage>
        <taxon>Bacteria</taxon>
        <taxon>Bacillati</taxon>
        <taxon>Actinomycetota</taxon>
        <taxon>Actinomycetes</taxon>
        <taxon>Catenulisporales</taxon>
        <taxon>Actinospicaceae</taxon>
        <taxon>Actinocrinis</taxon>
    </lineage>
</organism>
<sequence>MSNFDAGALETTVSESSNPMDARPAGSRSYGEASTAVRPAAQASHSAPTAAPFTAAAPASAPAGAGVGAGAGQFQPAPDSGDARRGGSSPADTVGRALSGAGRSFARVGAAIGSATQESRQNRGAASSSVAPQPRVRKARLRVARVDPWSVMKVSFVLSIAMGIVTIVGTAVVWNVLNALGVFSSLNKTVGDLTSSGTGTSTTSSFNLASFLSFGHVEGYMVIIALVDVVLATALATLGAYLYNLAAGFVGGFEVTLAEDQ</sequence>
<dbReference type="Proteomes" id="UP000677913">
    <property type="component" value="Unassembled WGS sequence"/>
</dbReference>
<keyword evidence="2" id="KW-1133">Transmembrane helix</keyword>
<feature type="region of interest" description="Disordered" evidence="1">
    <location>
        <begin position="1"/>
        <end position="97"/>
    </location>
</feature>
<comment type="caution">
    <text evidence="4">The sequence shown here is derived from an EMBL/GenBank/DDBJ whole genome shotgun (WGS) entry which is preliminary data.</text>
</comment>
<feature type="domain" description="DUF3566" evidence="3">
    <location>
        <begin position="137"/>
        <end position="259"/>
    </location>
</feature>
<accession>A0A8J8BCT7</accession>
<dbReference type="AlphaFoldDB" id="A0A8J8BCT7"/>
<keyword evidence="2" id="KW-0812">Transmembrane</keyword>
<proteinExistence type="predicted"/>
<feature type="compositionally biased region" description="Low complexity" evidence="1">
    <location>
        <begin position="39"/>
        <end position="64"/>
    </location>
</feature>
<feature type="region of interest" description="Disordered" evidence="1">
    <location>
        <begin position="114"/>
        <end position="133"/>
    </location>
</feature>
<dbReference type="EMBL" id="JAGSXH010000007">
    <property type="protein sequence ID" value="MBS2962109.1"/>
    <property type="molecule type" value="Genomic_DNA"/>
</dbReference>
<protein>
    <submittedName>
        <fullName evidence="4">DUF3566 domain-containing protein</fullName>
    </submittedName>
</protein>